<dbReference type="STRING" id="486041.B0CTP2"/>
<dbReference type="InterPro" id="IPR011989">
    <property type="entry name" value="ARM-like"/>
</dbReference>
<dbReference type="Pfam" id="PF07814">
    <property type="entry name" value="WAPL"/>
    <property type="match status" value="1"/>
</dbReference>
<feature type="compositionally biased region" description="Low complexity" evidence="2">
    <location>
        <begin position="83"/>
        <end position="97"/>
    </location>
</feature>
<feature type="compositionally biased region" description="Polar residues" evidence="2">
    <location>
        <begin position="260"/>
        <end position="269"/>
    </location>
</feature>
<evidence type="ECO:0000256" key="2">
    <source>
        <dbReference type="SAM" id="MobiDB-lite"/>
    </source>
</evidence>
<dbReference type="HOGENOM" id="CLU_012436_0_0_1"/>
<feature type="domain" description="Wings apart-like protein C-terminal" evidence="3">
    <location>
        <begin position="300"/>
        <end position="363"/>
    </location>
</feature>
<feature type="region of interest" description="Disordered" evidence="2">
    <location>
        <begin position="1"/>
        <end position="174"/>
    </location>
</feature>
<dbReference type="InParanoid" id="B0CTP2"/>
<evidence type="ECO:0000313" key="5">
    <source>
        <dbReference type="Proteomes" id="UP000001194"/>
    </source>
</evidence>
<evidence type="ECO:0000256" key="1">
    <source>
        <dbReference type="ARBA" id="ARBA00006854"/>
    </source>
</evidence>
<feature type="compositionally biased region" description="Polar residues" evidence="2">
    <location>
        <begin position="406"/>
        <end position="421"/>
    </location>
</feature>
<accession>B0CTP2</accession>
<dbReference type="KEGG" id="lbc:LACBIDRAFT_305209"/>
<reference evidence="4 5" key="1">
    <citation type="journal article" date="2008" name="Nature">
        <title>The genome of Laccaria bicolor provides insights into mycorrhizal symbiosis.</title>
        <authorList>
            <person name="Martin F."/>
            <person name="Aerts A."/>
            <person name="Ahren D."/>
            <person name="Brun A."/>
            <person name="Danchin E.G.J."/>
            <person name="Duchaussoy F."/>
            <person name="Gibon J."/>
            <person name="Kohler A."/>
            <person name="Lindquist E."/>
            <person name="Pereda V."/>
            <person name="Salamov A."/>
            <person name="Shapiro H.J."/>
            <person name="Wuyts J."/>
            <person name="Blaudez D."/>
            <person name="Buee M."/>
            <person name="Brokstein P."/>
            <person name="Canbaeck B."/>
            <person name="Cohen D."/>
            <person name="Courty P.E."/>
            <person name="Coutinho P.M."/>
            <person name="Delaruelle C."/>
            <person name="Detter J.C."/>
            <person name="Deveau A."/>
            <person name="DiFazio S."/>
            <person name="Duplessis S."/>
            <person name="Fraissinet-Tachet L."/>
            <person name="Lucic E."/>
            <person name="Frey-Klett P."/>
            <person name="Fourrey C."/>
            <person name="Feussner I."/>
            <person name="Gay G."/>
            <person name="Grimwood J."/>
            <person name="Hoegger P.J."/>
            <person name="Jain P."/>
            <person name="Kilaru S."/>
            <person name="Labbe J."/>
            <person name="Lin Y.C."/>
            <person name="Legue V."/>
            <person name="Le Tacon F."/>
            <person name="Marmeisse R."/>
            <person name="Melayah D."/>
            <person name="Montanini B."/>
            <person name="Muratet M."/>
            <person name="Nehls U."/>
            <person name="Niculita-Hirzel H."/>
            <person name="Oudot-Le Secq M.P."/>
            <person name="Peter M."/>
            <person name="Quesneville H."/>
            <person name="Rajashekar B."/>
            <person name="Reich M."/>
            <person name="Rouhier N."/>
            <person name="Schmutz J."/>
            <person name="Yin T."/>
            <person name="Chalot M."/>
            <person name="Henrissat B."/>
            <person name="Kuees U."/>
            <person name="Lucas S."/>
            <person name="Van de Peer Y."/>
            <person name="Podila G.K."/>
            <person name="Polle A."/>
            <person name="Pukkila P.J."/>
            <person name="Richardson P.M."/>
            <person name="Rouze P."/>
            <person name="Sanders I.R."/>
            <person name="Stajich J.E."/>
            <person name="Tunlid A."/>
            <person name="Tuskan G."/>
            <person name="Grigoriev I.V."/>
        </authorList>
    </citation>
    <scope>NUCLEOTIDE SEQUENCE [LARGE SCALE GENOMIC DNA]</scope>
    <source>
        <strain evidence="5">S238N-H82 / ATCC MYA-4686</strain>
    </source>
</reference>
<dbReference type="InterPro" id="IPR039874">
    <property type="entry name" value="WAPL"/>
</dbReference>
<sequence>MPTTYGSSTYNAKTYGKRSLKRGRKDEESSVVDQDDSSKKRQKVGTEQPEQRSLTPEANVDASQLRKPTVLMTYGTPKKSKPSTDSPSPRSTPTASPSQPPKLARDLSQIFAAVTPTHSPSPSSKKLAKRMLARSKTESSIDSQFTNDNFLDRTPSLPNFPSSSPQRKSSTVDVNIGDSANALPFSAHAPVQTTTRTYAGKSRSFLVALPSSSLPADALHDLEQEEDDYLTRESYSSLRTRWGVDNSEDDPYSFDPPTPKKSNSATPDASPSKRNKGKSRVLPASARPIPPLPNGLMNPLKSITELRNKGESRRFLDEVGYLFEGMDPSGGIELRRASALEITTKLCNPEFSRKAKATDFFRHTWDLFLDAGGGKGRDKILDTLLVFFASLVARDATSLADLAQRRPSTQTVDPTSSSTEQKQGDHKPCSFVDTLFTLLEITTSDPDPLKLVGPKSNLGDAEFKKFGFKKKDRGTLSTIYKAIATDSGLFPSETPISTSLLITQTLQAISPSLIPTRRFPTLLASLRASLASSTSISSSSPGSLASSLHLRWREAMQEVPYLGVYHHLKLLDTYLLSQWESDEDVDGLEEGVLSGEDLNAQIMDEARDEWLVDDLVALGVCAENQMANDALDRHSVRNCLEITLRVLVNLTHGDELWGEKVVQNTCAMNLLMRTSAQAGRRMMQGRDAVRVKEEVDIMPKVEDAAEGSSGSVAHNKDREETHALDQLCLSLGLLTNLVQVAPSAKDVLRETRLDPSCTLRRRSCLHNCTCPNAITALEVLMHLYIQQQPPSSNTVPAPKLDPAPSPEPELNAEADASFLRGHLAVLFGLLMRGSPVNQTAILACLPTPSGGVGGKGSDRIKLNRLVDQAREFVAFFAVVSGGSVDGEKESKVARDIVRFLEQQRDAL</sequence>
<dbReference type="InterPro" id="IPR022771">
    <property type="entry name" value="WAPL_C"/>
</dbReference>
<proteinExistence type="inferred from homology"/>
<dbReference type="PANTHER" id="PTHR22100">
    <property type="entry name" value="WINGS APART-LIKE PROTEIN HOMOLOG"/>
    <property type="match status" value="1"/>
</dbReference>
<dbReference type="Proteomes" id="UP000001194">
    <property type="component" value="Unassembled WGS sequence"/>
</dbReference>
<dbReference type="GeneID" id="6070840"/>
<organism evidence="5">
    <name type="scientific">Laccaria bicolor (strain S238N-H82 / ATCC MYA-4686)</name>
    <name type="common">Bicoloured deceiver</name>
    <name type="synonym">Laccaria laccata var. bicolor</name>
    <dbReference type="NCBI Taxonomy" id="486041"/>
    <lineage>
        <taxon>Eukaryota</taxon>
        <taxon>Fungi</taxon>
        <taxon>Dikarya</taxon>
        <taxon>Basidiomycota</taxon>
        <taxon>Agaricomycotina</taxon>
        <taxon>Agaricomycetes</taxon>
        <taxon>Agaricomycetidae</taxon>
        <taxon>Agaricales</taxon>
        <taxon>Agaricineae</taxon>
        <taxon>Hydnangiaceae</taxon>
        <taxon>Laccaria</taxon>
    </lineage>
</organism>
<feature type="region of interest" description="Disordered" evidence="2">
    <location>
        <begin position="790"/>
        <end position="809"/>
    </location>
</feature>
<protein>
    <submittedName>
        <fullName evidence="4">Predicted protein</fullName>
    </submittedName>
</protein>
<evidence type="ECO:0000259" key="3">
    <source>
        <dbReference type="Pfam" id="PF07814"/>
    </source>
</evidence>
<comment type="similarity">
    <text evidence="1">Belongs to the WAPL family.</text>
</comment>
<dbReference type="OrthoDB" id="78088at2759"/>
<dbReference type="PANTHER" id="PTHR22100:SF13">
    <property type="entry name" value="WINGS APART-LIKE PROTEIN HOMOLOG"/>
    <property type="match status" value="1"/>
</dbReference>
<feature type="compositionally biased region" description="Polar residues" evidence="2">
    <location>
        <begin position="1"/>
        <end position="12"/>
    </location>
</feature>
<dbReference type="Gene3D" id="1.25.10.10">
    <property type="entry name" value="Leucine-rich Repeat Variant"/>
    <property type="match status" value="2"/>
</dbReference>
<dbReference type="AlphaFoldDB" id="B0CTP2"/>
<feature type="region of interest" description="Disordered" evidence="2">
    <location>
        <begin position="404"/>
        <end position="427"/>
    </location>
</feature>
<feature type="compositionally biased region" description="Polar residues" evidence="2">
    <location>
        <begin position="138"/>
        <end position="149"/>
    </location>
</feature>
<evidence type="ECO:0000313" key="4">
    <source>
        <dbReference type="EMBL" id="EDR13953.1"/>
    </source>
</evidence>
<dbReference type="RefSeq" id="XP_001874512.1">
    <property type="nucleotide sequence ID" value="XM_001874477.1"/>
</dbReference>
<gene>
    <name evidence="4" type="ORF">LACBIDRAFT_305209</name>
</gene>
<dbReference type="EMBL" id="DS547092">
    <property type="protein sequence ID" value="EDR13953.1"/>
    <property type="molecule type" value="Genomic_DNA"/>
</dbReference>
<feature type="region of interest" description="Disordered" evidence="2">
    <location>
        <begin position="241"/>
        <end position="296"/>
    </location>
</feature>
<feature type="compositionally biased region" description="Polar residues" evidence="2">
    <location>
        <begin position="156"/>
        <end position="173"/>
    </location>
</feature>
<name>B0CTP2_LACBS</name>
<keyword evidence="5" id="KW-1185">Reference proteome</keyword>